<dbReference type="PROSITE" id="PS51892">
    <property type="entry name" value="SUBTILASE"/>
    <property type="match status" value="1"/>
</dbReference>
<keyword evidence="4 5" id="KW-0720">Serine protease</keyword>
<dbReference type="PRINTS" id="PR00723">
    <property type="entry name" value="SUBTILISIN"/>
</dbReference>
<name>A0A1G8VL18_9ACTN</name>
<dbReference type="PROSITE" id="PS00136">
    <property type="entry name" value="SUBTILASE_ASP"/>
    <property type="match status" value="1"/>
</dbReference>
<dbReference type="InterPro" id="IPR023827">
    <property type="entry name" value="Peptidase_S8_Asp-AS"/>
</dbReference>
<dbReference type="STRING" id="683260.SAMN05421874_102628"/>
<feature type="active site" description="Charge relay system" evidence="5">
    <location>
        <position position="422"/>
    </location>
</feature>
<protein>
    <submittedName>
        <fullName evidence="8">Serine protease, subtilisin family</fullName>
    </submittedName>
</protein>
<dbReference type="EMBL" id="FNFB01000002">
    <property type="protein sequence ID" value="SDJ66702.1"/>
    <property type="molecule type" value="Genomic_DNA"/>
</dbReference>
<dbReference type="PROSITE" id="PS00137">
    <property type="entry name" value="SUBTILASE_HIS"/>
    <property type="match status" value="1"/>
</dbReference>
<dbReference type="Proteomes" id="UP000198683">
    <property type="component" value="Unassembled WGS sequence"/>
</dbReference>
<dbReference type="PROSITE" id="PS00138">
    <property type="entry name" value="SUBTILASE_SER"/>
    <property type="match status" value="1"/>
</dbReference>
<evidence type="ECO:0000313" key="8">
    <source>
        <dbReference type="EMBL" id="SDJ66702.1"/>
    </source>
</evidence>
<dbReference type="GO" id="GO:0004252">
    <property type="term" value="F:serine-type endopeptidase activity"/>
    <property type="evidence" value="ECO:0007669"/>
    <property type="project" value="UniProtKB-UniRule"/>
</dbReference>
<dbReference type="InterPro" id="IPR036852">
    <property type="entry name" value="Peptidase_S8/S53_dom_sf"/>
</dbReference>
<organism evidence="8 9">
    <name type="scientific">Nonomuraea maritima</name>
    <dbReference type="NCBI Taxonomy" id="683260"/>
    <lineage>
        <taxon>Bacteria</taxon>
        <taxon>Bacillati</taxon>
        <taxon>Actinomycetota</taxon>
        <taxon>Actinomycetes</taxon>
        <taxon>Streptosporangiales</taxon>
        <taxon>Streptosporangiaceae</taxon>
        <taxon>Nonomuraea</taxon>
    </lineage>
</organism>
<dbReference type="InterPro" id="IPR022398">
    <property type="entry name" value="Peptidase_S8_His-AS"/>
</dbReference>
<dbReference type="PANTHER" id="PTHR43806">
    <property type="entry name" value="PEPTIDASE S8"/>
    <property type="match status" value="1"/>
</dbReference>
<evidence type="ECO:0000256" key="2">
    <source>
        <dbReference type="ARBA" id="ARBA00022670"/>
    </source>
</evidence>
<evidence type="ECO:0000256" key="6">
    <source>
        <dbReference type="RuleBase" id="RU003355"/>
    </source>
</evidence>
<sequence>MLRGPTLHTGNRPMEEQVRLRSLLTCAVTLALTGATLGTAPTTYAATVQALSTITADDPKDSTGPVISPSLVSEINAKSSVRSIIQLKPGQSVRDVAMDIEQASKGSRVLEAAKSPNFFVAEVDVPTLNTLKKDKRVQAVYEDQLSVPFRDGGARLISSEEAHQAGYTGTGTTIAVLDTGIDRDHPYFAGRIVDEACFSSSDASDRTVSLCPNNQPSQTGPGSADAETPQCISNGSNLCFHGSHVAGIAAGRTTTGAPPDGAAPGARILAIQVFNRADDPATCGGRAPCLRSYTSDQKLALEYVMRMVKAHNIAAVNLSLGSGGPFTEACDENARAAALKQEFDALLAQRVASVVAAGNNGFENGVSTPACISTAVTVGATDGSDALASFSNRGPLLDLLAPGQNIRSAVPDDAYANVSGTSMAAPNVAGAFALMRQAFPDYTVEQSLQRLQDTGAKISYRSGGQQVTAAQVDVARATSAESQA</sequence>
<dbReference type="InterPro" id="IPR015500">
    <property type="entry name" value="Peptidase_S8_subtilisin-rel"/>
</dbReference>
<feature type="active site" description="Charge relay system" evidence="5">
    <location>
        <position position="178"/>
    </location>
</feature>
<comment type="similarity">
    <text evidence="1 5 6">Belongs to the peptidase S8 family.</text>
</comment>
<keyword evidence="9" id="KW-1185">Reference proteome</keyword>
<dbReference type="InterPro" id="IPR000209">
    <property type="entry name" value="Peptidase_S8/S53_dom"/>
</dbReference>
<dbReference type="SUPFAM" id="SSF52743">
    <property type="entry name" value="Subtilisin-like"/>
    <property type="match status" value="1"/>
</dbReference>
<dbReference type="Gene3D" id="3.40.50.200">
    <property type="entry name" value="Peptidase S8/S53 domain"/>
    <property type="match status" value="1"/>
</dbReference>
<keyword evidence="2 5" id="KW-0645">Protease</keyword>
<dbReference type="InterPro" id="IPR050131">
    <property type="entry name" value="Peptidase_S8_subtilisin-like"/>
</dbReference>
<feature type="domain" description="Peptidase S8/S53" evidence="7">
    <location>
        <begin position="169"/>
        <end position="454"/>
    </location>
</feature>
<feature type="active site" description="Charge relay system" evidence="5">
    <location>
        <position position="241"/>
    </location>
</feature>
<evidence type="ECO:0000256" key="4">
    <source>
        <dbReference type="ARBA" id="ARBA00022825"/>
    </source>
</evidence>
<dbReference type="PANTHER" id="PTHR43806:SF11">
    <property type="entry name" value="CEREVISIN-RELATED"/>
    <property type="match status" value="1"/>
</dbReference>
<dbReference type="InterPro" id="IPR023828">
    <property type="entry name" value="Peptidase_S8_Ser-AS"/>
</dbReference>
<dbReference type="AlphaFoldDB" id="A0A1G8VL18"/>
<evidence type="ECO:0000256" key="5">
    <source>
        <dbReference type="PROSITE-ProRule" id="PRU01240"/>
    </source>
</evidence>
<proteinExistence type="inferred from homology"/>
<evidence type="ECO:0000256" key="3">
    <source>
        <dbReference type="ARBA" id="ARBA00022801"/>
    </source>
</evidence>
<gene>
    <name evidence="8" type="ORF">SAMN05421874_102628</name>
</gene>
<keyword evidence="3 5" id="KW-0378">Hydrolase</keyword>
<evidence type="ECO:0000313" key="9">
    <source>
        <dbReference type="Proteomes" id="UP000198683"/>
    </source>
</evidence>
<reference evidence="8 9" key="1">
    <citation type="submission" date="2016-10" db="EMBL/GenBank/DDBJ databases">
        <authorList>
            <person name="de Groot N.N."/>
        </authorList>
    </citation>
    <scope>NUCLEOTIDE SEQUENCE [LARGE SCALE GENOMIC DNA]</scope>
    <source>
        <strain evidence="8 9">CGMCC 4.5681</strain>
    </source>
</reference>
<evidence type="ECO:0000256" key="1">
    <source>
        <dbReference type="ARBA" id="ARBA00011073"/>
    </source>
</evidence>
<dbReference type="Pfam" id="PF00082">
    <property type="entry name" value="Peptidase_S8"/>
    <property type="match status" value="1"/>
</dbReference>
<dbReference type="GO" id="GO:0006508">
    <property type="term" value="P:proteolysis"/>
    <property type="evidence" value="ECO:0007669"/>
    <property type="project" value="UniProtKB-KW"/>
</dbReference>
<accession>A0A1G8VL18</accession>
<evidence type="ECO:0000259" key="7">
    <source>
        <dbReference type="Pfam" id="PF00082"/>
    </source>
</evidence>